<reference evidence="2" key="1">
    <citation type="submission" date="2023-07" db="EMBL/GenBank/DDBJ databases">
        <title>30 novel species of actinomycetes from the DSMZ collection.</title>
        <authorList>
            <person name="Nouioui I."/>
        </authorList>
    </citation>
    <scope>NUCLEOTIDE SEQUENCE [LARGE SCALE GENOMIC DNA]</scope>
    <source>
        <strain evidence="2">DSM 45834</strain>
    </source>
</reference>
<keyword evidence="2" id="KW-1185">Reference proteome</keyword>
<accession>A0ABU2NAQ9</accession>
<protein>
    <submittedName>
        <fullName evidence="1">Uncharacterized protein</fullName>
    </submittedName>
</protein>
<dbReference type="Proteomes" id="UP001183202">
    <property type="component" value="Unassembled WGS sequence"/>
</dbReference>
<proteinExistence type="predicted"/>
<evidence type="ECO:0000313" key="1">
    <source>
        <dbReference type="EMBL" id="MDT0350123.1"/>
    </source>
</evidence>
<name>A0ABU2NAQ9_9PSEU</name>
<dbReference type="EMBL" id="JAVREJ010000006">
    <property type="protein sequence ID" value="MDT0350123.1"/>
    <property type="molecule type" value="Genomic_DNA"/>
</dbReference>
<gene>
    <name evidence="1" type="ORF">RM445_11370</name>
</gene>
<dbReference type="RefSeq" id="WP_311556148.1">
    <property type="nucleotide sequence ID" value="NZ_JAVREJ010000006.1"/>
</dbReference>
<comment type="caution">
    <text evidence="1">The sequence shown here is derived from an EMBL/GenBank/DDBJ whole genome shotgun (WGS) entry which is preliminary data.</text>
</comment>
<organism evidence="1 2">
    <name type="scientific">Pseudonocardia charpentierae</name>
    <dbReference type="NCBI Taxonomy" id="3075545"/>
    <lineage>
        <taxon>Bacteria</taxon>
        <taxon>Bacillati</taxon>
        <taxon>Actinomycetota</taxon>
        <taxon>Actinomycetes</taxon>
        <taxon>Pseudonocardiales</taxon>
        <taxon>Pseudonocardiaceae</taxon>
        <taxon>Pseudonocardia</taxon>
    </lineage>
</organism>
<dbReference type="Gene3D" id="3.40.50.1980">
    <property type="entry name" value="Nitrogenase molybdenum iron protein domain"/>
    <property type="match status" value="1"/>
</dbReference>
<evidence type="ECO:0000313" key="2">
    <source>
        <dbReference type="Proteomes" id="UP001183202"/>
    </source>
</evidence>
<sequence length="73" mass="7386">MLVVLGESRAAAEADQQLAALRVVRDGRVAYLGDFSTPFAGALGFGSPLSLPYALDIAVPALRSAVGGTPASI</sequence>